<keyword evidence="2" id="KW-1185">Reference proteome</keyword>
<gene>
    <name evidence="1" type="ORF">K488DRAFT_80634</name>
</gene>
<dbReference type="EMBL" id="MU273746">
    <property type="protein sequence ID" value="KAI0028510.1"/>
    <property type="molecule type" value="Genomic_DNA"/>
</dbReference>
<proteinExistence type="predicted"/>
<sequence>MPSTDDFYRVVEQVENYVSISVSAAADEIPHIGEHIQRLWADVTRYGPKIPDIHLPSLGDFEVPPPPPPPPPPRTVWEKSADWVEEHPWTAAGLGAGIVVGATLLVGYGGHTAWGKKGRKHKASTGHRQVVVVLGADAPTGLPVVQEMERNGFIVIASCATADAASELEHRCKGYVRALVLDPTLPESVPNFIRLLVSALSRRFPINAPGDPHVSPASLPYVHSVVSLLGLYSPITVPSVPLERLHLQDDYLPYLTATHITPLTAIQALLPLLRTAPARARDNAANGRGRRSIVVCTPSVDALVGLPFAAARAMSAAATTRAVEVLRREVRMAAATGGAPAMKYLNVVTLDVGAIETPPPRARLIGYTSEADLDGWSESERAAYGAAYVAMVEQGPSVTRRRPTSARAFAESVVEVVMYGHKQTVSVFGHALPLGPLAKWVFGWRYPVGAGALTYTLASSLPQLLLDALLNLPYLIIAARNAMLPVPPPPITMPKDVPVERHPDASTFAPPPPTSDHESEAGSDADVESNASSQEHGDIKRSWVSLGSSTMTNPWKGPH</sequence>
<protein>
    <submittedName>
        <fullName evidence="1">Uncharacterized protein</fullName>
    </submittedName>
</protein>
<name>A0ACB8QAC7_9AGAM</name>
<dbReference type="Proteomes" id="UP000814128">
    <property type="component" value="Unassembled WGS sequence"/>
</dbReference>
<comment type="caution">
    <text evidence="1">The sequence shown here is derived from an EMBL/GenBank/DDBJ whole genome shotgun (WGS) entry which is preliminary data.</text>
</comment>
<reference evidence="1" key="1">
    <citation type="submission" date="2021-02" db="EMBL/GenBank/DDBJ databases">
        <authorList>
            <consortium name="DOE Joint Genome Institute"/>
            <person name="Ahrendt S."/>
            <person name="Looney B.P."/>
            <person name="Miyauchi S."/>
            <person name="Morin E."/>
            <person name="Drula E."/>
            <person name="Courty P.E."/>
            <person name="Chicoki N."/>
            <person name="Fauchery L."/>
            <person name="Kohler A."/>
            <person name="Kuo A."/>
            <person name="Labutti K."/>
            <person name="Pangilinan J."/>
            <person name="Lipzen A."/>
            <person name="Riley R."/>
            <person name="Andreopoulos W."/>
            <person name="He G."/>
            <person name="Johnson J."/>
            <person name="Barry K.W."/>
            <person name="Grigoriev I.V."/>
            <person name="Nagy L."/>
            <person name="Hibbett D."/>
            <person name="Henrissat B."/>
            <person name="Matheny P.B."/>
            <person name="Labbe J."/>
            <person name="Martin F."/>
        </authorList>
    </citation>
    <scope>NUCLEOTIDE SEQUENCE</scope>
    <source>
        <strain evidence="1">EC-137</strain>
    </source>
</reference>
<evidence type="ECO:0000313" key="1">
    <source>
        <dbReference type="EMBL" id="KAI0028510.1"/>
    </source>
</evidence>
<evidence type="ECO:0000313" key="2">
    <source>
        <dbReference type="Proteomes" id="UP000814128"/>
    </source>
</evidence>
<organism evidence="1 2">
    <name type="scientific">Vararia minispora EC-137</name>
    <dbReference type="NCBI Taxonomy" id="1314806"/>
    <lineage>
        <taxon>Eukaryota</taxon>
        <taxon>Fungi</taxon>
        <taxon>Dikarya</taxon>
        <taxon>Basidiomycota</taxon>
        <taxon>Agaricomycotina</taxon>
        <taxon>Agaricomycetes</taxon>
        <taxon>Russulales</taxon>
        <taxon>Lachnocladiaceae</taxon>
        <taxon>Vararia</taxon>
    </lineage>
</organism>
<reference evidence="1" key="2">
    <citation type="journal article" date="2022" name="New Phytol.">
        <title>Evolutionary transition to the ectomycorrhizal habit in the genomes of a hyperdiverse lineage of mushroom-forming fungi.</title>
        <authorList>
            <person name="Looney B."/>
            <person name="Miyauchi S."/>
            <person name="Morin E."/>
            <person name="Drula E."/>
            <person name="Courty P.E."/>
            <person name="Kohler A."/>
            <person name="Kuo A."/>
            <person name="LaButti K."/>
            <person name="Pangilinan J."/>
            <person name="Lipzen A."/>
            <person name="Riley R."/>
            <person name="Andreopoulos W."/>
            <person name="He G."/>
            <person name="Johnson J."/>
            <person name="Nolan M."/>
            <person name="Tritt A."/>
            <person name="Barry K.W."/>
            <person name="Grigoriev I.V."/>
            <person name="Nagy L.G."/>
            <person name="Hibbett D."/>
            <person name="Henrissat B."/>
            <person name="Matheny P.B."/>
            <person name="Labbe J."/>
            <person name="Martin F.M."/>
        </authorList>
    </citation>
    <scope>NUCLEOTIDE SEQUENCE</scope>
    <source>
        <strain evidence="1">EC-137</strain>
    </source>
</reference>
<accession>A0ACB8QAC7</accession>